<reference evidence="2 3" key="1">
    <citation type="submission" date="2019-01" db="EMBL/GenBank/DDBJ databases">
        <authorList>
            <person name="Sayadi A."/>
        </authorList>
    </citation>
    <scope>NUCLEOTIDE SEQUENCE [LARGE SCALE GENOMIC DNA]</scope>
</reference>
<dbReference type="PANTHER" id="PTHR11012">
    <property type="entry name" value="PROTEIN KINASE-LIKE DOMAIN-CONTAINING"/>
    <property type="match status" value="1"/>
</dbReference>
<evidence type="ECO:0000313" key="3">
    <source>
        <dbReference type="Proteomes" id="UP000410492"/>
    </source>
</evidence>
<dbReference type="SMART" id="SM00587">
    <property type="entry name" value="CHK"/>
    <property type="match status" value="1"/>
</dbReference>
<dbReference type="Pfam" id="PF02958">
    <property type="entry name" value="EcKL"/>
    <property type="match status" value="1"/>
</dbReference>
<sequence length="409" mass="48262">MQPVKYFLTKHDCEKVLHRYNRDHTLVKYTILPFSDEVVGFLAQHLRLIIESVDSEGTQHKLSFFMKCLPHANEAQRDYVQKMNIFEKEGLSYKNLISEFLQYASESFAPKCYFYKTNECLILEDLTSQNFQVNNFGYWTLDRAKAAIKTVARFHAASIIFEEKRSSTEKPFRINEHYPVEVEERGFAFGGSEVRYKWLLNVCKCLKNFSPMYSMDKTISKKIEDYIFSETGFKTAIRPSKKFRNVLCHDDLWSNNVLFNDKGDCRIVDFQLTRYSHPMMDILLLLYVNVESNVLNSNIMGLIEHYYETMTDELKLHGFQIEKLMTKEELFDSVEEYALPALLESCLYGTNVFLSKEVSSYIVSSFENIEKFNLYDRWYFVEKELEENPKFKERIDNVLCPLFALVEKL</sequence>
<dbReference type="PANTHER" id="PTHR11012:SF48">
    <property type="entry name" value="CHK KINASE-LIKE DOMAIN-CONTAINING PROTEIN-RELATED"/>
    <property type="match status" value="1"/>
</dbReference>
<dbReference type="SUPFAM" id="SSF56112">
    <property type="entry name" value="Protein kinase-like (PK-like)"/>
    <property type="match status" value="1"/>
</dbReference>
<dbReference type="InterPro" id="IPR015897">
    <property type="entry name" value="CHK_kinase-like"/>
</dbReference>
<evidence type="ECO:0000259" key="1">
    <source>
        <dbReference type="SMART" id="SM00587"/>
    </source>
</evidence>
<organism evidence="2 3">
    <name type="scientific">Callosobruchus maculatus</name>
    <name type="common">Southern cowpea weevil</name>
    <name type="synonym">Pulse bruchid</name>
    <dbReference type="NCBI Taxonomy" id="64391"/>
    <lineage>
        <taxon>Eukaryota</taxon>
        <taxon>Metazoa</taxon>
        <taxon>Ecdysozoa</taxon>
        <taxon>Arthropoda</taxon>
        <taxon>Hexapoda</taxon>
        <taxon>Insecta</taxon>
        <taxon>Pterygota</taxon>
        <taxon>Neoptera</taxon>
        <taxon>Endopterygota</taxon>
        <taxon>Coleoptera</taxon>
        <taxon>Polyphaga</taxon>
        <taxon>Cucujiformia</taxon>
        <taxon>Chrysomeloidea</taxon>
        <taxon>Chrysomelidae</taxon>
        <taxon>Bruchinae</taxon>
        <taxon>Bruchini</taxon>
        <taxon>Callosobruchus</taxon>
    </lineage>
</organism>
<gene>
    <name evidence="2" type="ORF">CALMAC_LOCUS5179</name>
</gene>
<dbReference type="OrthoDB" id="6334212at2759"/>
<accession>A0A653C0I9</accession>
<feature type="domain" description="CHK kinase-like" evidence="1">
    <location>
        <begin position="121"/>
        <end position="316"/>
    </location>
</feature>
<dbReference type="Gene3D" id="3.90.1200.10">
    <property type="match status" value="1"/>
</dbReference>
<name>A0A653C0I9_CALMS</name>
<protein>
    <recommendedName>
        <fullName evidence="1">CHK kinase-like domain-containing protein</fullName>
    </recommendedName>
</protein>
<dbReference type="Proteomes" id="UP000410492">
    <property type="component" value="Unassembled WGS sequence"/>
</dbReference>
<dbReference type="EMBL" id="CAACVG010006733">
    <property type="protein sequence ID" value="VEN41305.1"/>
    <property type="molecule type" value="Genomic_DNA"/>
</dbReference>
<dbReference type="InterPro" id="IPR004119">
    <property type="entry name" value="EcKL"/>
</dbReference>
<evidence type="ECO:0000313" key="2">
    <source>
        <dbReference type="EMBL" id="VEN41305.1"/>
    </source>
</evidence>
<dbReference type="AlphaFoldDB" id="A0A653C0I9"/>
<dbReference type="InterPro" id="IPR011009">
    <property type="entry name" value="Kinase-like_dom_sf"/>
</dbReference>
<proteinExistence type="predicted"/>
<keyword evidence="3" id="KW-1185">Reference proteome</keyword>